<dbReference type="Proteomes" id="UP000011607">
    <property type="component" value="Unassembled WGS sequence"/>
</dbReference>
<gene>
    <name evidence="2" type="ORF">C446_08993</name>
</gene>
<name>M0M422_9EURY</name>
<evidence type="ECO:0000313" key="2">
    <source>
        <dbReference type="EMBL" id="EMA39115.1"/>
    </source>
</evidence>
<protein>
    <submittedName>
        <fullName evidence="2">Uncharacterized protein</fullName>
    </submittedName>
</protein>
<dbReference type="OrthoDB" id="157587at2157"/>
<evidence type="ECO:0000313" key="3">
    <source>
        <dbReference type="Proteomes" id="UP000011607"/>
    </source>
</evidence>
<proteinExistence type="predicted"/>
<reference evidence="2 3" key="1">
    <citation type="journal article" date="2014" name="PLoS Genet.">
        <title>Phylogenetically driven sequencing of extremely halophilic archaea reveals strategies for static and dynamic osmo-response.</title>
        <authorList>
            <person name="Becker E.A."/>
            <person name="Seitzer P.M."/>
            <person name="Tritt A."/>
            <person name="Larsen D."/>
            <person name="Krusor M."/>
            <person name="Yao A.I."/>
            <person name="Wu D."/>
            <person name="Madern D."/>
            <person name="Eisen J.A."/>
            <person name="Darling A.E."/>
            <person name="Facciotti M.T."/>
        </authorList>
    </citation>
    <scope>NUCLEOTIDE SEQUENCE [LARGE SCALE GENOMIC DNA]</scope>
    <source>
        <strain evidence="2 3">JCM 10879</strain>
    </source>
</reference>
<keyword evidence="3" id="KW-1185">Reference proteome</keyword>
<feature type="compositionally biased region" description="Basic and acidic residues" evidence="1">
    <location>
        <begin position="270"/>
        <end position="281"/>
    </location>
</feature>
<comment type="caution">
    <text evidence="2">The sequence shown here is derived from an EMBL/GenBank/DDBJ whole genome shotgun (WGS) entry which is preliminary data.</text>
</comment>
<organism evidence="2 3">
    <name type="scientific">Halobiforma nitratireducens JCM 10879</name>
    <dbReference type="NCBI Taxonomy" id="1227454"/>
    <lineage>
        <taxon>Archaea</taxon>
        <taxon>Methanobacteriati</taxon>
        <taxon>Methanobacteriota</taxon>
        <taxon>Stenosarchaea group</taxon>
        <taxon>Halobacteria</taxon>
        <taxon>Halobacteriales</taxon>
        <taxon>Natrialbaceae</taxon>
        <taxon>Halobiforma</taxon>
    </lineage>
</organism>
<dbReference type="EMBL" id="AOMA01000088">
    <property type="protein sequence ID" value="EMA39115.1"/>
    <property type="molecule type" value="Genomic_DNA"/>
</dbReference>
<feature type="region of interest" description="Disordered" evidence="1">
    <location>
        <begin position="20"/>
        <end position="46"/>
    </location>
</feature>
<feature type="compositionally biased region" description="Basic and acidic residues" evidence="1">
    <location>
        <begin position="136"/>
        <end position="153"/>
    </location>
</feature>
<dbReference type="STRING" id="1227454.C446_08993"/>
<dbReference type="Pfam" id="PF24414">
    <property type="entry name" value="DUF7547"/>
    <property type="match status" value="1"/>
</dbReference>
<feature type="compositionally biased region" description="Basic and acidic residues" evidence="1">
    <location>
        <begin position="167"/>
        <end position="178"/>
    </location>
</feature>
<feature type="compositionally biased region" description="Basic and acidic residues" evidence="1">
    <location>
        <begin position="188"/>
        <end position="206"/>
    </location>
</feature>
<dbReference type="eggNOG" id="arCOG06243">
    <property type="taxonomic scope" value="Archaea"/>
</dbReference>
<dbReference type="PATRIC" id="fig|1227454.3.peg.1824"/>
<dbReference type="AlphaFoldDB" id="M0M422"/>
<evidence type="ECO:0000256" key="1">
    <source>
        <dbReference type="SAM" id="MobiDB-lite"/>
    </source>
</evidence>
<sequence>MADNDELAEAIRELTATVDELRRELEDETSGPRRRPPFGLRPPTPRDVLEFTDDVALPAALAVLKASVRALESFQRGLELVRTEREVRDRTDEATAATADRAAELRRTTLSQLDTVLGELQRAASDGALPADEDARDLLSEARELRDEVDSRLRNATADGTSDPEPDDGRGWRDRSTESTDAITIDIDDGRPDSADDDNTSDRDTEAESEPDPSVDVDAELETLKDQYGPEAPGESGETEATADDTADDAEDDEDADRSGRGGQDAQDDQNGRDDSSPDES</sequence>
<feature type="compositionally biased region" description="Acidic residues" evidence="1">
    <location>
        <begin position="237"/>
        <end position="256"/>
    </location>
</feature>
<feature type="compositionally biased region" description="Acidic residues" evidence="1">
    <location>
        <begin position="207"/>
        <end position="221"/>
    </location>
</feature>
<dbReference type="InterPro" id="IPR055969">
    <property type="entry name" value="DUF7547"/>
</dbReference>
<dbReference type="RefSeq" id="WP_006672720.1">
    <property type="nucleotide sequence ID" value="NZ_AOMA01000088.1"/>
</dbReference>
<accession>M0M422</accession>
<feature type="region of interest" description="Disordered" evidence="1">
    <location>
        <begin position="122"/>
        <end position="281"/>
    </location>
</feature>